<dbReference type="Proteomes" id="UP001596099">
    <property type="component" value="Unassembled WGS sequence"/>
</dbReference>
<dbReference type="AlphaFoldDB" id="A0ABD5RN83"/>
<protein>
    <recommendedName>
        <fullName evidence="2">DUF8147 domain-containing protein</fullName>
    </recommendedName>
</protein>
<keyword evidence="1" id="KW-0812">Transmembrane</keyword>
<dbReference type="InterPro" id="IPR058460">
    <property type="entry name" value="DUF8147"/>
</dbReference>
<accession>A0ABD5RN83</accession>
<gene>
    <name evidence="3" type="ORF">ACFPYI_10205</name>
</gene>
<evidence type="ECO:0000313" key="4">
    <source>
        <dbReference type="Proteomes" id="UP001596099"/>
    </source>
</evidence>
<feature type="transmembrane region" description="Helical" evidence="1">
    <location>
        <begin position="31"/>
        <end position="56"/>
    </location>
</feature>
<dbReference type="Pfam" id="PF26472">
    <property type="entry name" value="DUF8147"/>
    <property type="match status" value="1"/>
</dbReference>
<keyword evidence="4" id="KW-1185">Reference proteome</keyword>
<keyword evidence="1" id="KW-1133">Transmembrane helix</keyword>
<dbReference type="EMBL" id="JBHSQH010000001">
    <property type="protein sequence ID" value="MFC5971704.1"/>
    <property type="molecule type" value="Genomic_DNA"/>
</dbReference>
<feature type="domain" description="DUF8147" evidence="2">
    <location>
        <begin position="2"/>
        <end position="65"/>
    </location>
</feature>
<evidence type="ECO:0000259" key="2">
    <source>
        <dbReference type="Pfam" id="PF26472"/>
    </source>
</evidence>
<evidence type="ECO:0000256" key="1">
    <source>
        <dbReference type="SAM" id="Phobius"/>
    </source>
</evidence>
<organism evidence="3 4">
    <name type="scientific">Halomarina salina</name>
    <dbReference type="NCBI Taxonomy" id="1872699"/>
    <lineage>
        <taxon>Archaea</taxon>
        <taxon>Methanobacteriati</taxon>
        <taxon>Methanobacteriota</taxon>
        <taxon>Stenosarchaea group</taxon>
        <taxon>Halobacteria</taxon>
        <taxon>Halobacteriales</taxon>
        <taxon>Natronomonadaceae</taxon>
        <taxon>Halomarina</taxon>
    </lineage>
</organism>
<comment type="caution">
    <text evidence="3">The sequence shown here is derived from an EMBL/GenBank/DDBJ whole genome shotgun (WGS) entry which is preliminary data.</text>
</comment>
<reference evidence="3 4" key="1">
    <citation type="journal article" date="2019" name="Int. J. Syst. Evol. Microbiol.">
        <title>The Global Catalogue of Microorganisms (GCM) 10K type strain sequencing project: providing services to taxonomists for standard genome sequencing and annotation.</title>
        <authorList>
            <consortium name="The Broad Institute Genomics Platform"/>
            <consortium name="The Broad Institute Genome Sequencing Center for Infectious Disease"/>
            <person name="Wu L."/>
            <person name="Ma J."/>
        </authorList>
    </citation>
    <scope>NUCLEOTIDE SEQUENCE [LARGE SCALE GENOMIC DNA]</scope>
    <source>
        <strain evidence="3 4">CGMCC 1.12543</strain>
    </source>
</reference>
<dbReference type="RefSeq" id="WP_247414591.1">
    <property type="nucleotide sequence ID" value="NZ_JALLGW010000001.1"/>
</dbReference>
<evidence type="ECO:0000313" key="3">
    <source>
        <dbReference type="EMBL" id="MFC5971704.1"/>
    </source>
</evidence>
<sequence length="68" mass="7115">MNVRRVLVSLLVAVLALLVVGIGVTAALDPYVWPSLFVGIPAGVLAALVAGGVTYWRVGDRVEVRPST</sequence>
<keyword evidence="1" id="KW-0472">Membrane</keyword>
<name>A0ABD5RN83_9EURY</name>
<proteinExistence type="predicted"/>